<evidence type="ECO:0000256" key="3">
    <source>
        <dbReference type="ARBA" id="ARBA00012475"/>
    </source>
</evidence>
<dbReference type="Pfam" id="PF03919">
    <property type="entry name" value="mRNA_cap_C"/>
    <property type="match status" value="1"/>
</dbReference>
<keyword evidence="11 16" id="KW-0539">Nucleus</keyword>
<comment type="caution">
    <text evidence="20">The sequence shown here is derived from an EMBL/GenBank/DDBJ whole genome shotgun (WGS) entry which is preliminary data.</text>
</comment>
<organism evidence="20 21">
    <name type="scientific">Malassezia globosa (strain ATCC MYA-4612 / CBS 7966)</name>
    <name type="common">Dandruff-associated fungus</name>
    <dbReference type="NCBI Taxonomy" id="425265"/>
    <lineage>
        <taxon>Eukaryota</taxon>
        <taxon>Fungi</taxon>
        <taxon>Dikarya</taxon>
        <taxon>Basidiomycota</taxon>
        <taxon>Ustilaginomycotina</taxon>
        <taxon>Malasseziomycetes</taxon>
        <taxon>Malasseziales</taxon>
        <taxon>Malasseziaceae</taxon>
        <taxon>Malassezia</taxon>
    </lineage>
</organism>
<dbReference type="Proteomes" id="UP000008837">
    <property type="component" value="Unassembled WGS sequence"/>
</dbReference>
<evidence type="ECO:0000256" key="14">
    <source>
        <dbReference type="ARBA" id="ARBA00044624"/>
    </source>
</evidence>
<name>A8QDD3_MALGO</name>
<evidence type="ECO:0000313" key="21">
    <source>
        <dbReference type="Proteomes" id="UP000008837"/>
    </source>
</evidence>
<feature type="domain" description="mRNA capping enzyme C-terminal" evidence="19">
    <location>
        <begin position="245"/>
        <end position="368"/>
    </location>
</feature>
<dbReference type="GO" id="GO:0005525">
    <property type="term" value="F:GTP binding"/>
    <property type="evidence" value="ECO:0007669"/>
    <property type="project" value="UniProtKB-KW"/>
</dbReference>
<dbReference type="InterPro" id="IPR001339">
    <property type="entry name" value="mRNA_cap_enzyme_adenylation"/>
</dbReference>
<evidence type="ECO:0000259" key="18">
    <source>
        <dbReference type="Pfam" id="PF01331"/>
    </source>
</evidence>
<dbReference type="AlphaFoldDB" id="A8QDD3"/>
<dbReference type="SUPFAM" id="SSF56091">
    <property type="entry name" value="DNA ligase/mRNA capping enzyme, catalytic domain"/>
    <property type="match status" value="1"/>
</dbReference>
<dbReference type="FunCoup" id="A8QDD3">
    <property type="interactions" value="406"/>
</dbReference>
<evidence type="ECO:0000256" key="11">
    <source>
        <dbReference type="ARBA" id="ARBA00023242"/>
    </source>
</evidence>
<comment type="subunit">
    <text evidence="15">Heterodimer. The mRNA-capping enzyme is composed of two separate chains alpha and beta, respectively a mRNA guanylyltransferase and an mRNA 5'-triphosphate monophosphatase.</text>
</comment>
<dbReference type="OrthoDB" id="200924at2759"/>
<dbReference type="Gene3D" id="2.40.50.140">
    <property type="entry name" value="Nucleic acid-binding proteins"/>
    <property type="match status" value="1"/>
</dbReference>
<dbReference type="GO" id="GO:0005524">
    <property type="term" value="F:ATP binding"/>
    <property type="evidence" value="ECO:0007669"/>
    <property type="project" value="InterPro"/>
</dbReference>
<dbReference type="PANTHER" id="PTHR10367:SF17">
    <property type="entry name" value="MRNA-CAPPING ENZYME"/>
    <property type="match status" value="1"/>
</dbReference>
<evidence type="ECO:0000313" key="20">
    <source>
        <dbReference type="EMBL" id="EDP41495.1"/>
    </source>
</evidence>
<dbReference type="GO" id="GO:0031533">
    <property type="term" value="C:mRNA capping enzyme complex"/>
    <property type="evidence" value="ECO:0007669"/>
    <property type="project" value="InterPro"/>
</dbReference>
<evidence type="ECO:0000259" key="19">
    <source>
        <dbReference type="Pfam" id="PF03919"/>
    </source>
</evidence>
<keyword evidence="21" id="KW-1185">Reference proteome</keyword>
<comment type="similarity">
    <text evidence="2 16">Belongs to the eukaryotic GTase family.</text>
</comment>
<dbReference type="STRING" id="425265.A8QDD3"/>
<evidence type="ECO:0000256" key="6">
    <source>
        <dbReference type="ARBA" id="ARBA00022679"/>
    </source>
</evidence>
<dbReference type="KEGG" id="mgl:MGL_4188"/>
<dbReference type="RefSeq" id="XP_001728709.1">
    <property type="nucleotide sequence ID" value="XM_001728657.1"/>
</dbReference>
<feature type="domain" description="mRNA capping enzyme adenylation" evidence="18">
    <location>
        <begin position="41"/>
        <end position="241"/>
    </location>
</feature>
<gene>
    <name evidence="20" type="ORF">MGL_4188</name>
</gene>
<protein>
    <recommendedName>
        <fullName evidence="4 16">mRNA-capping enzyme subunit alpha</fullName>
        <ecNumber evidence="3 16">2.7.7.50</ecNumber>
    </recommendedName>
    <alternativeName>
        <fullName evidence="12 16">GTP--RNA guanylyltransferase</fullName>
    </alternativeName>
    <alternativeName>
        <fullName evidence="13 16">mRNA guanylyltransferase</fullName>
    </alternativeName>
</protein>
<accession>A8QDD3</accession>
<keyword evidence="5 16" id="KW-0507">mRNA processing</keyword>
<evidence type="ECO:0000256" key="7">
    <source>
        <dbReference type="ARBA" id="ARBA00022695"/>
    </source>
</evidence>
<keyword evidence="9 16" id="KW-0506">mRNA capping</keyword>
<dbReference type="GeneID" id="5853018"/>
<keyword evidence="6 16" id="KW-0808">Transferase</keyword>
<evidence type="ECO:0000256" key="4">
    <source>
        <dbReference type="ARBA" id="ARBA00019171"/>
    </source>
</evidence>
<evidence type="ECO:0000256" key="13">
    <source>
        <dbReference type="ARBA" id="ARBA00030702"/>
    </source>
</evidence>
<dbReference type="GO" id="GO:0006370">
    <property type="term" value="P:7-methylguanosine mRNA capping"/>
    <property type="evidence" value="ECO:0007669"/>
    <property type="project" value="UniProtKB-KW"/>
</dbReference>
<evidence type="ECO:0000256" key="16">
    <source>
        <dbReference type="PIRNR" id="PIRNR036959"/>
    </source>
</evidence>
<dbReference type="PANTHER" id="PTHR10367">
    <property type="entry name" value="MRNA-CAPPING ENZYME"/>
    <property type="match status" value="1"/>
</dbReference>
<evidence type="ECO:0000256" key="5">
    <source>
        <dbReference type="ARBA" id="ARBA00022664"/>
    </source>
</evidence>
<keyword evidence="10 16" id="KW-0342">GTP-binding</keyword>
<dbReference type="InterPro" id="IPR017075">
    <property type="entry name" value="mRNA_cap_enzyme_alpha"/>
</dbReference>
<dbReference type="CDD" id="cd07895">
    <property type="entry name" value="Adenylation_mRNA_capping"/>
    <property type="match status" value="1"/>
</dbReference>
<comment type="subcellular location">
    <subcellularLocation>
        <location evidence="1 16">Nucleus</location>
    </subcellularLocation>
</comment>
<evidence type="ECO:0000256" key="8">
    <source>
        <dbReference type="ARBA" id="ARBA00022741"/>
    </source>
</evidence>
<feature type="active site" description="N6-GMP-lysine intermediate" evidence="17">
    <location>
        <position position="63"/>
    </location>
</feature>
<dbReference type="InterPro" id="IPR013846">
    <property type="entry name" value="mRNA_cap_enzyme_C"/>
</dbReference>
<proteinExistence type="inferred from homology"/>
<comment type="catalytic activity">
    <reaction evidence="14">
        <text>a 5'-end diphospho-ribonucleoside in mRNA + GTP + H(+) = a 5'-end (5'-triphosphoguanosine)-ribonucleoside in mRNA + diphosphate</text>
        <dbReference type="Rhea" id="RHEA:67012"/>
        <dbReference type="Rhea" id="RHEA-COMP:17165"/>
        <dbReference type="Rhea" id="RHEA-COMP:17166"/>
        <dbReference type="ChEBI" id="CHEBI:15378"/>
        <dbReference type="ChEBI" id="CHEBI:33019"/>
        <dbReference type="ChEBI" id="CHEBI:37565"/>
        <dbReference type="ChEBI" id="CHEBI:167616"/>
        <dbReference type="ChEBI" id="CHEBI:167617"/>
        <dbReference type="EC" id="2.7.7.50"/>
    </reaction>
    <physiologicalReaction direction="left-to-right" evidence="14">
        <dbReference type="Rhea" id="RHEA:67013"/>
    </physiologicalReaction>
</comment>
<dbReference type="InterPro" id="IPR012340">
    <property type="entry name" value="NA-bd_OB-fold"/>
</dbReference>
<dbReference type="GO" id="GO:0004484">
    <property type="term" value="F:mRNA guanylyltransferase activity"/>
    <property type="evidence" value="ECO:0007669"/>
    <property type="project" value="UniProtKB-EC"/>
</dbReference>
<evidence type="ECO:0000256" key="17">
    <source>
        <dbReference type="PIRSR" id="PIRSR036959-1"/>
    </source>
</evidence>
<dbReference type="Pfam" id="PF01331">
    <property type="entry name" value="mRNA_cap_enzyme"/>
    <property type="match status" value="1"/>
</dbReference>
<dbReference type="SUPFAM" id="SSF50249">
    <property type="entry name" value="Nucleic acid-binding proteins"/>
    <property type="match status" value="1"/>
</dbReference>
<dbReference type="VEuPathDB" id="FungiDB:MGL_4188"/>
<evidence type="ECO:0000256" key="9">
    <source>
        <dbReference type="ARBA" id="ARBA00023042"/>
    </source>
</evidence>
<dbReference type="OMA" id="KDYYVCE"/>
<dbReference type="PIRSF" id="PIRSF036959">
    <property type="entry name" value="mRNA_cap_alpha"/>
    <property type="match status" value="1"/>
</dbReference>
<evidence type="ECO:0000256" key="1">
    <source>
        <dbReference type="ARBA" id="ARBA00004123"/>
    </source>
</evidence>
<sequence>MESIIPDVPGVPVSDPMQLEFLRDHVRNLCNLRSTRFPGSQPVSFNKSSLDVLLHEDFWVCEKSDGQRVLVLIVVPPVTGIQEVYLIDRKNVYYRVHGIYFPPLPRGTGTMMEPFPLTNTLLDGELVVDTLAKGQTKLRLLLFDCLVIDSMNITNRPLSRRYASLQMQLFPAFRKFMQGHPDLQMMLPFEIQVKPMDLAYGISAVIEHKIPHLLHGNDGLIFTSFESPYVFGTNSKILKWKPPHENTIDFMLRLRFPPDFEADKSGNTPDYCAKPLFQLWQHESGDVHVPFDWLDMDDDEWERWKESGQQLDERIAECAWHPPASGDESISTWHIKRLRDDKITANHKTTISRILQSVRDGVSEEELISLVPAIREAWKTPERESHRAELFGPSRQVRRKSCFKGLGGPGAPLVRGGMPNIKR</sequence>
<evidence type="ECO:0000256" key="2">
    <source>
        <dbReference type="ARBA" id="ARBA00010237"/>
    </source>
</evidence>
<dbReference type="EC" id="2.7.7.50" evidence="3 16"/>
<evidence type="ECO:0000256" key="12">
    <source>
        <dbReference type="ARBA" id="ARBA00029909"/>
    </source>
</evidence>
<dbReference type="InParanoid" id="A8QDD3"/>
<reference evidence="20 21" key="1">
    <citation type="journal article" date="2007" name="Proc. Natl. Acad. Sci. U.S.A.">
        <title>Dandruff-associated Malassezia genomes reveal convergent and divergent virulence traits shared with plant and human fungal pathogens.</title>
        <authorList>
            <person name="Xu J."/>
            <person name="Saunders C.W."/>
            <person name="Hu P."/>
            <person name="Grant R.A."/>
            <person name="Boekhout T."/>
            <person name="Kuramae E.E."/>
            <person name="Kronstad J.W."/>
            <person name="Deangelis Y.M."/>
            <person name="Reeder N.L."/>
            <person name="Johnstone K.R."/>
            <person name="Leland M."/>
            <person name="Fieno A.M."/>
            <person name="Begley W.M."/>
            <person name="Sun Y."/>
            <person name="Lacey M.P."/>
            <person name="Chaudhary T."/>
            <person name="Keough T."/>
            <person name="Chu L."/>
            <person name="Sears R."/>
            <person name="Yuan B."/>
            <person name="Dawson T.L.Jr."/>
        </authorList>
    </citation>
    <scope>NUCLEOTIDE SEQUENCE [LARGE SCALE GENOMIC DNA]</scope>
    <source>
        <strain evidence="21">ATCC MYA-4612 / CBS 7966</strain>
    </source>
</reference>
<keyword evidence="8 16" id="KW-0547">Nucleotide-binding</keyword>
<evidence type="ECO:0000256" key="15">
    <source>
        <dbReference type="ARBA" id="ARBA00047082"/>
    </source>
</evidence>
<keyword evidence="7 16" id="KW-0548">Nucleotidyltransferase</keyword>
<dbReference type="Gene3D" id="3.30.470.30">
    <property type="entry name" value="DNA ligase/mRNA capping enzyme"/>
    <property type="match status" value="1"/>
</dbReference>
<comment type="function">
    <text evidence="16">Second step of mRNA capping. Transfer of the GMP moiety of GTP to the 5'-end of RNA via an enzyme-GMP covalent reaction intermediate.</text>
</comment>
<evidence type="ECO:0000256" key="10">
    <source>
        <dbReference type="ARBA" id="ARBA00023134"/>
    </source>
</evidence>
<dbReference type="EMBL" id="AAYY01000021">
    <property type="protein sequence ID" value="EDP41495.1"/>
    <property type="molecule type" value="Genomic_DNA"/>
</dbReference>
<dbReference type="InterPro" id="IPR051029">
    <property type="entry name" value="mRNA_Capping_Enz/RNA_Phosphat"/>
</dbReference>